<keyword evidence="14" id="KW-0519">Myristate</keyword>
<dbReference type="SMART" id="SM00060">
    <property type="entry name" value="FN3"/>
    <property type="match status" value="2"/>
</dbReference>
<evidence type="ECO:0000256" key="28">
    <source>
        <dbReference type="ARBA" id="ARBA00051243"/>
    </source>
</evidence>
<dbReference type="SUPFAM" id="SSF49265">
    <property type="entry name" value="Fibronectin type III"/>
    <property type="match status" value="1"/>
</dbReference>
<keyword evidence="21 30" id="KW-0342">GTP-binding</keyword>
<evidence type="ECO:0000313" key="37">
    <source>
        <dbReference type="EMBL" id="ELK02907.1"/>
    </source>
</evidence>
<dbReference type="InterPro" id="IPR013761">
    <property type="entry name" value="SAM/pointed_sf"/>
</dbReference>
<evidence type="ECO:0000256" key="24">
    <source>
        <dbReference type="ARBA" id="ARBA00023170"/>
    </source>
</evidence>
<dbReference type="InterPro" id="IPR001245">
    <property type="entry name" value="Ser-Thr/Tyr_kinase_cat_dom"/>
</dbReference>
<organism evidence="37 38">
    <name type="scientific">Pteropus alecto</name>
    <name type="common">Black flying fox</name>
    <dbReference type="NCBI Taxonomy" id="9402"/>
    <lineage>
        <taxon>Eukaryota</taxon>
        <taxon>Metazoa</taxon>
        <taxon>Chordata</taxon>
        <taxon>Craniata</taxon>
        <taxon>Vertebrata</taxon>
        <taxon>Euteleostomi</taxon>
        <taxon>Mammalia</taxon>
        <taxon>Eutheria</taxon>
        <taxon>Laurasiatheria</taxon>
        <taxon>Chiroptera</taxon>
        <taxon>Yinpterochiroptera</taxon>
        <taxon>Pteropodoidea</taxon>
        <taxon>Pteropodidae</taxon>
        <taxon>Pteropodinae</taxon>
        <taxon>Pteropus</taxon>
    </lineage>
</organism>
<dbReference type="FunFam" id="3.30.200.20:FF:000001">
    <property type="entry name" value="Ephrin type-A receptor 5"/>
    <property type="match status" value="1"/>
</dbReference>
<dbReference type="InterPro" id="IPR027936">
    <property type="entry name" value="Eph_TM"/>
</dbReference>
<keyword evidence="27" id="KW-0449">Lipoprotein</keyword>
<dbReference type="InParanoid" id="L5JV56"/>
<dbReference type="InterPro" id="IPR006689">
    <property type="entry name" value="Small_GTPase_ARF/SAR"/>
</dbReference>
<evidence type="ECO:0000256" key="8">
    <source>
        <dbReference type="ARBA" id="ARBA00019766"/>
    </source>
</evidence>
<dbReference type="InterPro" id="IPR036116">
    <property type="entry name" value="FN3_sf"/>
</dbReference>
<evidence type="ECO:0000256" key="31">
    <source>
        <dbReference type="PIRSR" id="PIRSR606689-2"/>
    </source>
</evidence>
<dbReference type="FunFam" id="3.40.50.300:FF:000457">
    <property type="entry name" value="ADP-ribosylation factor-like protein 6"/>
    <property type="match status" value="1"/>
</dbReference>
<evidence type="ECO:0000256" key="1">
    <source>
        <dbReference type="ARBA" id="ARBA00004120"/>
    </source>
</evidence>
<comment type="subunit">
    <text evidence="29">Interacts with SEC61B, ARL6IP1, ARL6IP2, ARL6IP3, ARL6IP4 ARL6IP5 and ARL6IP6. Interacts (GTP-bound form) with the BBSome a complex that contains BBS1, BBS2, BBS4, BBS5, BBS7, BBS8/TTC8, BBS9 and BBIP10. Interacts (GTP-free form) with IFT27.</text>
</comment>
<evidence type="ECO:0000256" key="20">
    <source>
        <dbReference type="ARBA" id="ARBA00022989"/>
    </source>
</evidence>
<dbReference type="InterPro" id="IPR000719">
    <property type="entry name" value="Prot_kinase_dom"/>
</dbReference>
<keyword evidence="11" id="KW-0597">Phosphoprotein</keyword>
<feature type="binding site" evidence="30">
    <location>
        <begin position="875"/>
        <end position="882"/>
    </location>
    <ligand>
        <name>GTP</name>
        <dbReference type="ChEBI" id="CHEBI:37565"/>
    </ligand>
</feature>
<dbReference type="FunFam" id="2.60.40.10:FF:001483">
    <property type="entry name" value="Ephrin type-A receptor 6"/>
    <property type="match status" value="1"/>
</dbReference>
<name>L5JV56_PTEAL</name>
<dbReference type="AlphaFoldDB" id="L5JV56"/>
<evidence type="ECO:0000256" key="11">
    <source>
        <dbReference type="ARBA" id="ARBA00022553"/>
    </source>
</evidence>
<dbReference type="GO" id="GO:0030425">
    <property type="term" value="C:dendrite"/>
    <property type="evidence" value="ECO:0007669"/>
    <property type="project" value="TreeGrafter"/>
</dbReference>
<proteinExistence type="inferred from homology"/>
<keyword evidence="31" id="KW-0479">Metal-binding</keyword>
<evidence type="ECO:0000256" key="2">
    <source>
        <dbReference type="ARBA" id="ARBA00004430"/>
    </source>
</evidence>
<feature type="domain" description="Protein kinase" evidence="34">
    <location>
        <begin position="353"/>
        <end position="624"/>
    </location>
</feature>
<dbReference type="GO" id="GO:0005525">
    <property type="term" value="F:GTP binding"/>
    <property type="evidence" value="ECO:0007669"/>
    <property type="project" value="UniProtKB-KW"/>
</dbReference>
<dbReference type="InterPro" id="IPR013783">
    <property type="entry name" value="Ig-like_fold"/>
</dbReference>
<feature type="non-terminal residue" evidence="37">
    <location>
        <position position="1"/>
    </location>
</feature>
<dbReference type="Pfam" id="PF00025">
    <property type="entry name" value="Arf"/>
    <property type="match status" value="1"/>
</dbReference>
<evidence type="ECO:0000256" key="19">
    <source>
        <dbReference type="ARBA" id="ARBA00022840"/>
    </source>
</evidence>
<evidence type="ECO:0000256" key="7">
    <source>
        <dbReference type="ARBA" id="ARBA00011902"/>
    </source>
</evidence>
<dbReference type="InterPro" id="IPR027417">
    <property type="entry name" value="P-loop_NTPase"/>
</dbReference>
<dbReference type="Proteomes" id="UP000010552">
    <property type="component" value="Unassembled WGS sequence"/>
</dbReference>
<comment type="catalytic activity">
    <reaction evidence="28">
        <text>L-tyrosyl-[protein] + ATP = O-phospho-L-tyrosyl-[protein] + ADP + H(+)</text>
        <dbReference type="Rhea" id="RHEA:10596"/>
        <dbReference type="Rhea" id="RHEA-COMP:10136"/>
        <dbReference type="Rhea" id="RHEA-COMP:20101"/>
        <dbReference type="ChEBI" id="CHEBI:15378"/>
        <dbReference type="ChEBI" id="CHEBI:30616"/>
        <dbReference type="ChEBI" id="CHEBI:46858"/>
        <dbReference type="ChEBI" id="CHEBI:61978"/>
        <dbReference type="ChEBI" id="CHEBI:456216"/>
        <dbReference type="EC" id="2.7.10.1"/>
    </reaction>
</comment>
<evidence type="ECO:0000256" key="9">
    <source>
        <dbReference type="ARBA" id="ARBA00022475"/>
    </source>
</evidence>
<gene>
    <name evidence="37" type="ORF">PAL_GLEAN10003245</name>
</gene>
<dbReference type="Gene3D" id="3.30.200.20">
    <property type="entry name" value="Phosphorylase Kinase, domain 1"/>
    <property type="match status" value="1"/>
</dbReference>
<evidence type="ECO:0000313" key="38">
    <source>
        <dbReference type="Proteomes" id="UP000010552"/>
    </source>
</evidence>
<evidence type="ECO:0000256" key="16">
    <source>
        <dbReference type="ARBA" id="ARBA00022741"/>
    </source>
</evidence>
<dbReference type="GO" id="GO:0005930">
    <property type="term" value="C:axoneme"/>
    <property type="evidence" value="ECO:0007669"/>
    <property type="project" value="UniProtKB-SubCell"/>
</dbReference>
<evidence type="ECO:0000256" key="10">
    <source>
        <dbReference type="ARBA" id="ARBA00022490"/>
    </source>
</evidence>
<dbReference type="PROSITE" id="PS51417">
    <property type="entry name" value="ARF"/>
    <property type="match status" value="1"/>
</dbReference>
<dbReference type="InterPro" id="IPR001660">
    <property type="entry name" value="SAM"/>
</dbReference>
<feature type="binding site" evidence="31">
    <location>
        <position position="901"/>
    </location>
    <ligand>
        <name>Mg(2+)</name>
        <dbReference type="ChEBI" id="CHEBI:18420"/>
    </ligand>
</feature>
<dbReference type="GO" id="GO:0007411">
    <property type="term" value="P:axon guidance"/>
    <property type="evidence" value="ECO:0007669"/>
    <property type="project" value="TreeGrafter"/>
</dbReference>
<comment type="similarity">
    <text evidence="5">Belongs to the protein kinase superfamily. TKL Ser/Thr protein kinase family. ROCO subfamily.</text>
</comment>
<dbReference type="SMART" id="SM00219">
    <property type="entry name" value="TyrKc"/>
    <property type="match status" value="1"/>
</dbReference>
<dbReference type="InterPro" id="IPR011009">
    <property type="entry name" value="Kinase-like_dom_sf"/>
</dbReference>
<evidence type="ECO:0000256" key="12">
    <source>
        <dbReference type="ARBA" id="ARBA00022679"/>
    </source>
</evidence>
<keyword evidence="31" id="KW-0460">Magnesium</keyword>
<dbReference type="PROSITE" id="PS51419">
    <property type="entry name" value="RAB"/>
    <property type="match status" value="1"/>
</dbReference>
<evidence type="ECO:0000256" key="13">
    <source>
        <dbReference type="ARBA" id="ARBA00022692"/>
    </source>
</evidence>
<evidence type="ECO:0000256" key="27">
    <source>
        <dbReference type="ARBA" id="ARBA00023288"/>
    </source>
</evidence>
<evidence type="ECO:0000256" key="22">
    <source>
        <dbReference type="ARBA" id="ARBA00023136"/>
    </source>
</evidence>
<evidence type="ECO:0000256" key="15">
    <source>
        <dbReference type="ARBA" id="ARBA00022737"/>
    </source>
</evidence>
<keyword evidence="15" id="KW-0677">Repeat</keyword>
<dbReference type="PANTHER" id="PTHR46877">
    <property type="entry name" value="EPH RECEPTOR A5"/>
    <property type="match status" value="1"/>
</dbReference>
<dbReference type="PRINTS" id="PR00014">
    <property type="entry name" value="FNTYPEIII"/>
</dbReference>
<dbReference type="SMART" id="SM00178">
    <property type="entry name" value="SAR"/>
    <property type="match status" value="1"/>
</dbReference>
<dbReference type="GO" id="GO:0005005">
    <property type="term" value="F:transmembrane-ephrin receptor activity"/>
    <property type="evidence" value="ECO:0007669"/>
    <property type="project" value="TreeGrafter"/>
</dbReference>
<evidence type="ECO:0000256" key="4">
    <source>
        <dbReference type="ARBA" id="ARBA00004522"/>
    </source>
</evidence>
<keyword evidence="9" id="KW-1003">Cell membrane</keyword>
<dbReference type="SUPFAM" id="SSF52540">
    <property type="entry name" value="P-loop containing nucleoside triphosphate hydrolases"/>
    <property type="match status" value="1"/>
</dbReference>
<comment type="similarity">
    <text evidence="6">Belongs to the small GTPase superfamily. Arf family.</text>
</comment>
<feature type="transmembrane region" description="Helical" evidence="33">
    <location>
        <begin position="270"/>
        <end position="295"/>
    </location>
</feature>
<dbReference type="PRINTS" id="PR00328">
    <property type="entry name" value="SAR1GTPBP"/>
</dbReference>
<accession>L5JV56</accession>
<dbReference type="InterPro" id="IPR050449">
    <property type="entry name" value="Ephrin_rcpt_TKs"/>
</dbReference>
<dbReference type="Gene3D" id="1.10.510.10">
    <property type="entry name" value="Transferase(Phosphotransferase) domain 1"/>
    <property type="match status" value="1"/>
</dbReference>
<dbReference type="CDD" id="cd05066">
    <property type="entry name" value="PTKc_EphR_A"/>
    <property type="match status" value="1"/>
</dbReference>
<dbReference type="Gene3D" id="2.10.50.10">
    <property type="entry name" value="Tumor Necrosis Factor Receptor, subunit A, domain 2"/>
    <property type="match status" value="1"/>
</dbReference>
<feature type="domain" description="SAM" evidence="35">
    <location>
        <begin position="645"/>
        <end position="677"/>
    </location>
</feature>
<dbReference type="InterPro" id="IPR041839">
    <property type="entry name" value="Arl6"/>
</dbReference>
<dbReference type="GO" id="GO:0060170">
    <property type="term" value="C:ciliary membrane"/>
    <property type="evidence" value="ECO:0007669"/>
    <property type="project" value="UniProtKB-SubCell"/>
</dbReference>
<feature type="domain" description="Fibronectin type-III" evidence="36">
    <location>
        <begin position="53"/>
        <end position="163"/>
    </location>
</feature>
<dbReference type="Gene3D" id="2.60.40.10">
    <property type="entry name" value="Immunoglobulins"/>
    <property type="match status" value="2"/>
</dbReference>
<keyword evidence="12" id="KW-0808">Transferase</keyword>
<feature type="binding site" evidence="30">
    <location>
        <position position="923"/>
    </location>
    <ligand>
        <name>GTP</name>
        <dbReference type="ChEBI" id="CHEBI:37565"/>
    </ligand>
</feature>
<evidence type="ECO:0000256" key="25">
    <source>
        <dbReference type="ARBA" id="ARBA00023212"/>
    </source>
</evidence>
<dbReference type="SUPFAM" id="SSF56112">
    <property type="entry name" value="Protein kinase-like (PK-like)"/>
    <property type="match status" value="1"/>
</dbReference>
<dbReference type="Pfam" id="PF07714">
    <property type="entry name" value="PK_Tyr_Ser-Thr"/>
    <property type="match status" value="1"/>
</dbReference>
<evidence type="ECO:0000256" key="14">
    <source>
        <dbReference type="ARBA" id="ARBA00022707"/>
    </source>
</evidence>
<evidence type="ECO:0000256" key="29">
    <source>
        <dbReference type="ARBA" id="ARBA00064619"/>
    </source>
</evidence>
<evidence type="ECO:0000259" key="34">
    <source>
        <dbReference type="PROSITE" id="PS50011"/>
    </source>
</evidence>
<feature type="binding site" evidence="31">
    <location>
        <position position="882"/>
    </location>
    <ligand>
        <name>Mg(2+)</name>
        <dbReference type="ChEBI" id="CHEBI:18420"/>
    </ligand>
</feature>
<dbReference type="GO" id="GO:0046872">
    <property type="term" value="F:metal ion binding"/>
    <property type="evidence" value="ECO:0007669"/>
    <property type="project" value="UniProtKB-KW"/>
</dbReference>
<dbReference type="InterPro" id="IPR003961">
    <property type="entry name" value="FN3_dom"/>
</dbReference>
<dbReference type="FunCoup" id="L5JV56">
    <property type="interactions" value="13"/>
</dbReference>
<keyword evidence="16 30" id="KW-0547">Nucleotide-binding</keyword>
<evidence type="ECO:0000256" key="32">
    <source>
        <dbReference type="PROSITE-ProRule" id="PRU10141"/>
    </source>
</evidence>
<dbReference type="SMART" id="SM00177">
    <property type="entry name" value="ARF"/>
    <property type="match status" value="1"/>
</dbReference>
<evidence type="ECO:0000256" key="30">
    <source>
        <dbReference type="PIRSR" id="PIRSR606689-1"/>
    </source>
</evidence>
<feature type="binding site" evidence="30">
    <location>
        <begin position="981"/>
        <end position="984"/>
    </location>
    <ligand>
        <name>GTP</name>
        <dbReference type="ChEBI" id="CHEBI:37565"/>
    </ligand>
</feature>
<keyword evidence="10" id="KW-0963">Cytoplasm</keyword>
<dbReference type="PROSITE" id="PS00109">
    <property type="entry name" value="PROTEIN_KINASE_TYR"/>
    <property type="match status" value="1"/>
</dbReference>
<evidence type="ECO:0000256" key="5">
    <source>
        <dbReference type="ARBA" id="ARBA00008171"/>
    </source>
</evidence>
<evidence type="ECO:0000259" key="36">
    <source>
        <dbReference type="PROSITE" id="PS50853"/>
    </source>
</evidence>
<keyword evidence="19 32" id="KW-0067">ATP-binding</keyword>
<evidence type="ECO:0000256" key="18">
    <source>
        <dbReference type="ARBA" id="ARBA00022794"/>
    </source>
</evidence>
<dbReference type="InterPro" id="IPR005225">
    <property type="entry name" value="Small_GTP-bd"/>
</dbReference>
<dbReference type="FunFam" id="1.10.510.10:FF:000083">
    <property type="entry name" value="Ephrin type-A receptor 3"/>
    <property type="match status" value="1"/>
</dbReference>
<keyword evidence="22 33" id="KW-0472">Membrane</keyword>
<dbReference type="PROSITE" id="PS00107">
    <property type="entry name" value="PROTEIN_KINASE_ATP"/>
    <property type="match status" value="1"/>
</dbReference>
<dbReference type="STRING" id="9402.L5JV56"/>
<keyword evidence="17" id="KW-0418">Kinase</keyword>
<keyword evidence="13 33" id="KW-0812">Transmembrane</keyword>
<dbReference type="InterPro" id="IPR017441">
    <property type="entry name" value="Protein_kinase_ATP_BS"/>
</dbReference>
<dbReference type="GO" id="GO:0003924">
    <property type="term" value="F:GTPase activity"/>
    <property type="evidence" value="ECO:0007669"/>
    <property type="project" value="InterPro"/>
</dbReference>
<dbReference type="PROSITE" id="PS50011">
    <property type="entry name" value="PROTEIN_KINASE_DOM"/>
    <property type="match status" value="1"/>
</dbReference>
<dbReference type="Gene3D" id="3.40.50.300">
    <property type="entry name" value="P-loop containing nucleotide triphosphate hydrolases"/>
    <property type="match status" value="1"/>
</dbReference>
<comment type="subcellular location">
    <subcellularLocation>
        <location evidence="4">Cell projection</location>
        <location evidence="4">Cilium membrane</location>
        <topology evidence="4">Peripheral membrane protein</topology>
        <orientation evidence="4">Cytoplasmic side</orientation>
    </subcellularLocation>
    <subcellularLocation>
        <location evidence="2">Cytoplasm</location>
        <location evidence="2">Cytoskeleton</location>
        <location evidence="2">Cilium axoneme</location>
    </subcellularLocation>
    <subcellularLocation>
        <location evidence="1">Cytoplasm</location>
        <location evidence="1">Cytoskeleton</location>
        <location evidence="1">Cilium basal body</location>
    </subcellularLocation>
    <subcellularLocation>
        <location evidence="3">Membrane</location>
        <topology evidence="3">Single-pass type I membrane protein</topology>
    </subcellularLocation>
</comment>
<dbReference type="PRINTS" id="PR00109">
    <property type="entry name" value="TYRKINASE"/>
</dbReference>
<dbReference type="EC" id="2.7.10.1" evidence="7"/>
<dbReference type="SUPFAM" id="SSF47769">
    <property type="entry name" value="SAM/Pointed domain"/>
    <property type="match status" value="1"/>
</dbReference>
<dbReference type="InterPro" id="IPR020635">
    <property type="entry name" value="Tyr_kinase_cat_dom"/>
</dbReference>
<dbReference type="Pfam" id="PF14575">
    <property type="entry name" value="EphA2_TM"/>
    <property type="match status" value="1"/>
</dbReference>
<dbReference type="eggNOG" id="KOG0196">
    <property type="taxonomic scope" value="Eukaryota"/>
</dbReference>
<evidence type="ECO:0000256" key="33">
    <source>
        <dbReference type="SAM" id="Phobius"/>
    </source>
</evidence>
<dbReference type="PANTHER" id="PTHR46877:SF10">
    <property type="entry name" value="EPHRIN TYPE-A RECEPTOR 6"/>
    <property type="match status" value="1"/>
</dbReference>
<keyword evidence="38" id="KW-1185">Reference proteome</keyword>
<reference evidence="38" key="1">
    <citation type="journal article" date="2013" name="Science">
        <title>Comparative analysis of bat genomes provides insight into the evolution of flight and immunity.</title>
        <authorList>
            <person name="Zhang G."/>
            <person name="Cowled C."/>
            <person name="Shi Z."/>
            <person name="Huang Z."/>
            <person name="Bishop-Lilly K.A."/>
            <person name="Fang X."/>
            <person name="Wynne J.W."/>
            <person name="Xiong Z."/>
            <person name="Baker M.L."/>
            <person name="Zhao W."/>
            <person name="Tachedjian M."/>
            <person name="Zhu Y."/>
            <person name="Zhou P."/>
            <person name="Jiang X."/>
            <person name="Ng J."/>
            <person name="Yang L."/>
            <person name="Wu L."/>
            <person name="Xiao J."/>
            <person name="Feng Y."/>
            <person name="Chen Y."/>
            <person name="Sun X."/>
            <person name="Zhang Y."/>
            <person name="Marsh G.A."/>
            <person name="Crameri G."/>
            <person name="Broder C.C."/>
            <person name="Frey K.G."/>
            <person name="Wang L.F."/>
            <person name="Wang J."/>
        </authorList>
    </citation>
    <scope>NUCLEOTIDE SEQUENCE [LARGE SCALE GENOMIC DNA]</scope>
</reference>
<evidence type="ECO:0000256" key="26">
    <source>
        <dbReference type="ARBA" id="ARBA00023273"/>
    </source>
</evidence>
<keyword evidence="18" id="KW-0970">Cilium biogenesis/degradation</keyword>
<evidence type="ECO:0000256" key="6">
    <source>
        <dbReference type="ARBA" id="ARBA00010290"/>
    </source>
</evidence>
<dbReference type="CDD" id="cd00063">
    <property type="entry name" value="FN3"/>
    <property type="match status" value="2"/>
</dbReference>
<evidence type="ECO:0000256" key="21">
    <source>
        <dbReference type="ARBA" id="ARBA00023134"/>
    </source>
</evidence>
<evidence type="ECO:0000259" key="35">
    <source>
        <dbReference type="PROSITE" id="PS50105"/>
    </source>
</evidence>
<evidence type="ECO:0000256" key="17">
    <source>
        <dbReference type="ARBA" id="ARBA00022777"/>
    </source>
</evidence>
<keyword evidence="20 33" id="KW-1133">Transmembrane helix</keyword>
<dbReference type="CDD" id="cd04157">
    <property type="entry name" value="Arl6"/>
    <property type="match status" value="1"/>
</dbReference>
<keyword evidence="25" id="KW-0206">Cytoskeleton</keyword>
<dbReference type="EMBL" id="KB031117">
    <property type="protein sequence ID" value="ELK02907.1"/>
    <property type="molecule type" value="Genomic_DNA"/>
</dbReference>
<dbReference type="Pfam" id="PF07647">
    <property type="entry name" value="SAM_2"/>
    <property type="match status" value="1"/>
</dbReference>
<keyword evidence="26" id="KW-0966">Cell projection</keyword>
<feature type="binding site" evidence="32">
    <location>
        <position position="385"/>
    </location>
    <ligand>
        <name>ATP</name>
        <dbReference type="ChEBI" id="CHEBI:30616"/>
    </ligand>
</feature>
<dbReference type="NCBIfam" id="TIGR00231">
    <property type="entry name" value="small_GTP"/>
    <property type="match status" value="1"/>
</dbReference>
<dbReference type="FunFam" id="2.10.50.10:FF:000001">
    <property type="entry name" value="Ephrin type-A receptor 5"/>
    <property type="match status" value="1"/>
</dbReference>
<sequence>CRPGFYKAFAGNTKCSKCPPHSLTYMEATSICQCEKGYFRAEKDPPSMACTRPPSAPRNVVFNINETALILEWSPPSDTGGRKDLTYSVICKKCGLDTSQCEDCGGGLRFIPRHTGLINNSVIVVDFVSHVNYTFEIEAMNGVSELSFSPKPFTAITVTTDQDAPSLIGMVRKDWASQNSIALSWQAPAFSNGAILDYEIKYYEKEHEQLTYSSTRSKAPSVIITGLKPATKYIFHIRVRTTTGYSGYSQKFEFETGDETSDMAAEQGQILVIATAAVGGFTLLVILTLFFLITGRCQWYIKAKMKSEEKRRNHLQNGHLRIPGIKTYVDPDTYEDPSLAVHEFAKEIDPSRIRIERVIGAGEFGEVCSGRLKTPGKREIPVAIKTLKGGHMDRQRRDFLREASIMGQFDHPNIIRLEGVVTKSRPVMIVVEYMENGSLDSFLRKHDGHFTVIQLVGMLRGIASGMKYLSDMGYVHRDLAARNILVNSNLVCKVSDFGLSRVLEDDPEAAYTTTGGKIPIRWTAPEAIAYRKFSSASDAWSYGIVMWEVMSYGERPYWEMSNQDVILSIEEGYRLPAPMGCPASLHQLMLHCWQKERNHRPKFTDIVSFLDKLIRNPSALHTLVEDILVMPESPGEVPEYPLFVTVGDWLDSIKMGQYKNNFMAAGFTTFDLISRMSIDRCHHAAPILRNDANTPQRSGLHPEVQPLGAEIAERLGRTTAEKHASTRAGAKGFPAGCAHAYKSHHAPPWAERLPAGRRLFATPPVLTASLVLLRVPLAFSGALQSDKQGYGGWIAMTSEEAWLRDRKNLRLPGQRRAPKSLPNAVVLEASYCLSCCSLTSFKLVCKYLNHIMGLLDRLSGLLGLKKKEVHVLCLGLDNSGKTTIINKLKPSNAQSQDIVPTIGFSIEKFKSSSLSFTVFDMSGQGRYRNLWEHYYKEGQAIIFVIDSSDRLRMVVAKEELDTLLNHPDIKHRRIPILFFANKMDLRDAVTSVKVSQLLCLENIKDKPWHICASDAIKGEGLQEGVDWLQDQIQAVKT</sequence>
<evidence type="ECO:0000256" key="23">
    <source>
        <dbReference type="ARBA" id="ARBA00023137"/>
    </source>
</evidence>
<dbReference type="Gene3D" id="1.10.150.50">
    <property type="entry name" value="Transcription Factor, Ets-1"/>
    <property type="match status" value="1"/>
</dbReference>
<keyword evidence="23" id="KW-0829">Tyrosine-protein kinase</keyword>
<dbReference type="FunFam" id="2.60.40.10:FF:000190">
    <property type="entry name" value="Ephrin type-A receptor 7"/>
    <property type="match status" value="1"/>
</dbReference>
<dbReference type="InterPro" id="IPR008266">
    <property type="entry name" value="Tyr_kinase_AS"/>
</dbReference>
<dbReference type="Pfam" id="PF00041">
    <property type="entry name" value="fn3"/>
    <property type="match status" value="2"/>
</dbReference>
<feature type="domain" description="Fibronectin type-III" evidence="36">
    <location>
        <begin position="164"/>
        <end position="259"/>
    </location>
</feature>
<dbReference type="GO" id="GO:0005524">
    <property type="term" value="F:ATP binding"/>
    <property type="evidence" value="ECO:0007669"/>
    <property type="project" value="UniProtKB-UniRule"/>
</dbReference>
<dbReference type="PROSITE" id="PS50105">
    <property type="entry name" value="SAM_DOMAIN"/>
    <property type="match status" value="1"/>
</dbReference>
<protein>
    <recommendedName>
        <fullName evidence="8">ADP-ribosylation factor-like protein 6</fullName>
        <ecNumber evidence="7">2.7.10.1</ecNumber>
    </recommendedName>
</protein>
<dbReference type="PROSITE" id="PS50853">
    <property type="entry name" value="FN3"/>
    <property type="match status" value="2"/>
</dbReference>
<keyword evidence="24 37" id="KW-0675">Receptor</keyword>
<evidence type="ECO:0000256" key="3">
    <source>
        <dbReference type="ARBA" id="ARBA00004479"/>
    </source>
</evidence>